<dbReference type="Pfam" id="PF13545">
    <property type="entry name" value="HTH_Crp_2"/>
    <property type="match status" value="1"/>
</dbReference>
<gene>
    <name evidence="2" type="ORF">Q3V53_03700</name>
</gene>
<evidence type="ECO:0000259" key="1">
    <source>
        <dbReference type="PROSITE" id="PS51063"/>
    </source>
</evidence>
<comment type="caution">
    <text evidence="2">The sequence shown here is derived from an EMBL/GenBank/DDBJ whole genome shotgun (WGS) entry which is preliminary data.</text>
</comment>
<dbReference type="InterPro" id="IPR036390">
    <property type="entry name" value="WH_DNA-bd_sf"/>
</dbReference>
<dbReference type="InterPro" id="IPR036388">
    <property type="entry name" value="WH-like_DNA-bd_sf"/>
</dbReference>
<dbReference type="SUPFAM" id="SSF46785">
    <property type="entry name" value="Winged helix' DNA-binding domain"/>
    <property type="match status" value="1"/>
</dbReference>
<dbReference type="InterPro" id="IPR012318">
    <property type="entry name" value="HTH_CRP"/>
</dbReference>
<reference evidence="2 3" key="1">
    <citation type="submission" date="2023-07" db="EMBL/GenBank/DDBJ databases">
        <title>A novel proteolytic Acinetobacter species.</title>
        <authorList>
            <person name="Nemec A."/>
            <person name="Radolfova-Krizova L."/>
        </authorList>
    </citation>
    <scope>NUCLEOTIDE SEQUENCE [LARGE SCALE GENOMIC DNA]</scope>
    <source>
        <strain evidence="2 3">NIPH 1865</strain>
    </source>
</reference>
<dbReference type="Gene3D" id="1.10.10.10">
    <property type="entry name" value="Winged helix-like DNA-binding domain superfamily/Winged helix DNA-binding domain"/>
    <property type="match status" value="1"/>
</dbReference>
<name>A0ABT8UTG2_9GAMM</name>
<feature type="domain" description="HTH crp-type" evidence="1">
    <location>
        <begin position="1"/>
        <end position="44"/>
    </location>
</feature>
<proteinExistence type="predicted"/>
<organism evidence="2 3">
    <name type="scientific">Acinetobacter genomosp. 15BJ</name>
    <dbReference type="NCBI Taxonomy" id="106651"/>
    <lineage>
        <taxon>Bacteria</taxon>
        <taxon>Pseudomonadati</taxon>
        <taxon>Pseudomonadota</taxon>
        <taxon>Gammaproteobacteria</taxon>
        <taxon>Moraxellales</taxon>
        <taxon>Moraxellaceae</taxon>
        <taxon>Acinetobacter</taxon>
    </lineage>
</organism>
<dbReference type="PROSITE" id="PS51063">
    <property type="entry name" value="HTH_CRP_2"/>
    <property type="match status" value="1"/>
</dbReference>
<dbReference type="Proteomes" id="UP001168902">
    <property type="component" value="Unassembled WGS sequence"/>
</dbReference>
<keyword evidence="3" id="KW-1185">Reference proteome</keyword>
<accession>A0ABT8UTG2</accession>
<evidence type="ECO:0000313" key="3">
    <source>
        <dbReference type="Proteomes" id="UP001168902"/>
    </source>
</evidence>
<evidence type="ECO:0000313" key="2">
    <source>
        <dbReference type="EMBL" id="MDO3656317.1"/>
    </source>
</evidence>
<dbReference type="EMBL" id="JAUMJH010000006">
    <property type="protein sequence ID" value="MDO3656317.1"/>
    <property type="molecule type" value="Genomic_DNA"/>
</dbReference>
<protein>
    <submittedName>
        <fullName evidence="2">Helix-turn-helix domain-containing protein</fullName>
    </submittedName>
</protein>
<dbReference type="RefSeq" id="WP_228130613.1">
    <property type="nucleotide sequence ID" value="NZ_JAKZGC010000005.1"/>
</dbReference>
<sequence>MEKRDSIAAMLGISTRQLNRDLKDLAELNIIQFKNKTVKVLDSDYLPEIKATDFF</sequence>